<evidence type="ECO:0000313" key="2">
    <source>
        <dbReference type="EMBL" id="KAB2599203.1"/>
    </source>
</evidence>
<keyword evidence="3" id="KW-1185">Reference proteome</keyword>
<dbReference type="AlphaFoldDB" id="A0A5N5F8T0"/>
<protein>
    <submittedName>
        <fullName evidence="2">Uncharacterized protein</fullName>
    </submittedName>
</protein>
<organism evidence="2 3">
    <name type="scientific">Pyrus ussuriensis x Pyrus communis</name>
    <dbReference type="NCBI Taxonomy" id="2448454"/>
    <lineage>
        <taxon>Eukaryota</taxon>
        <taxon>Viridiplantae</taxon>
        <taxon>Streptophyta</taxon>
        <taxon>Embryophyta</taxon>
        <taxon>Tracheophyta</taxon>
        <taxon>Spermatophyta</taxon>
        <taxon>Magnoliopsida</taxon>
        <taxon>eudicotyledons</taxon>
        <taxon>Gunneridae</taxon>
        <taxon>Pentapetalae</taxon>
        <taxon>rosids</taxon>
        <taxon>fabids</taxon>
        <taxon>Rosales</taxon>
        <taxon>Rosaceae</taxon>
        <taxon>Amygdaloideae</taxon>
        <taxon>Maleae</taxon>
        <taxon>Pyrus</taxon>
    </lineage>
</organism>
<name>A0A5N5F8T0_9ROSA</name>
<reference evidence="2 3" key="1">
    <citation type="submission" date="2019-09" db="EMBL/GenBank/DDBJ databases">
        <authorList>
            <person name="Ou C."/>
        </authorList>
    </citation>
    <scope>NUCLEOTIDE SEQUENCE [LARGE SCALE GENOMIC DNA]</scope>
    <source>
        <strain evidence="2">S2</strain>
        <tissue evidence="2">Leaf</tissue>
    </source>
</reference>
<dbReference type="Proteomes" id="UP000327157">
    <property type="component" value="Chromosome 13"/>
</dbReference>
<accession>A0A5N5F8T0</accession>
<keyword evidence="1" id="KW-1133">Transmembrane helix</keyword>
<gene>
    <name evidence="2" type="ORF">D8674_009474</name>
</gene>
<keyword evidence="1" id="KW-0812">Transmembrane</keyword>
<proteinExistence type="predicted"/>
<dbReference type="EMBL" id="SMOL01000753">
    <property type="protein sequence ID" value="KAB2599203.1"/>
    <property type="molecule type" value="Genomic_DNA"/>
</dbReference>
<feature type="transmembrane region" description="Helical" evidence="1">
    <location>
        <begin position="233"/>
        <end position="257"/>
    </location>
</feature>
<comment type="caution">
    <text evidence="2">The sequence shown here is derived from an EMBL/GenBank/DDBJ whole genome shotgun (WGS) entry which is preliminary data.</text>
</comment>
<reference evidence="2 3" key="3">
    <citation type="submission" date="2019-11" db="EMBL/GenBank/DDBJ databases">
        <title>A de novo genome assembly of a pear dwarfing rootstock.</title>
        <authorList>
            <person name="Wang F."/>
            <person name="Wang J."/>
            <person name="Li S."/>
            <person name="Zhang Y."/>
            <person name="Fang M."/>
            <person name="Ma L."/>
            <person name="Zhao Y."/>
            <person name="Jiang S."/>
        </authorList>
    </citation>
    <scope>NUCLEOTIDE SEQUENCE [LARGE SCALE GENOMIC DNA]</scope>
    <source>
        <strain evidence="2">S2</strain>
        <tissue evidence="2">Leaf</tissue>
    </source>
</reference>
<keyword evidence="1" id="KW-0472">Membrane</keyword>
<reference evidence="3" key="2">
    <citation type="submission" date="2019-10" db="EMBL/GenBank/DDBJ databases">
        <title>A de novo genome assembly of a pear dwarfing rootstock.</title>
        <authorList>
            <person name="Wang F."/>
            <person name="Wang J."/>
            <person name="Li S."/>
            <person name="Zhang Y."/>
            <person name="Fang M."/>
            <person name="Ma L."/>
            <person name="Zhao Y."/>
            <person name="Jiang S."/>
        </authorList>
    </citation>
    <scope>NUCLEOTIDE SEQUENCE [LARGE SCALE GENOMIC DNA]</scope>
</reference>
<evidence type="ECO:0000313" key="3">
    <source>
        <dbReference type="Proteomes" id="UP000327157"/>
    </source>
</evidence>
<evidence type="ECO:0000256" key="1">
    <source>
        <dbReference type="SAM" id="Phobius"/>
    </source>
</evidence>
<sequence>MGVCVDEFRAAANVNSTKRSRNGGRMRRRKQEAEFHYHILEVKDGGVWLHLQLNDMDYLRLWTLRARRDAMRHLTYPTTHNRLPPRLPYDPLHDFGVNLFVVPRVLEYNYQTTENIAVNICVMDASPSTNNQEGVQTEEDLQTTVHENNNVDVAVAPVEEDHQTTVNEKNNVGMAVIMEDHQAMMINANNNVRDNVNVANEMIFPSLHDHTAFKLSSHHRCVEVIFLDPLMSLAIQLTISGTLVWIIWILTSSLLAVQMKFLCMQLRNEETRD</sequence>